<gene>
    <name evidence="1" type="ORF">Desaf_3513</name>
</gene>
<dbReference type="RefSeq" id="WP_014261411.1">
    <property type="nucleotide sequence ID" value="NC_016629.1"/>
</dbReference>
<dbReference type="STRING" id="690850.Desaf_3513"/>
<protein>
    <submittedName>
        <fullName evidence="1">Uncharacterized protein</fullName>
    </submittedName>
</protein>
<organism evidence="1 2">
    <name type="scientific">Desulfocurvibacter africanus subsp. africanus str. Walvis Bay</name>
    <dbReference type="NCBI Taxonomy" id="690850"/>
    <lineage>
        <taxon>Bacteria</taxon>
        <taxon>Pseudomonadati</taxon>
        <taxon>Thermodesulfobacteriota</taxon>
        <taxon>Desulfovibrionia</taxon>
        <taxon>Desulfovibrionales</taxon>
        <taxon>Desulfovibrionaceae</taxon>
        <taxon>Desulfocurvibacter</taxon>
    </lineage>
</organism>
<dbReference type="AlphaFoldDB" id="F3YY21"/>
<proteinExistence type="predicted"/>
<sequence length="206" mass="21919">MAQNYTIDMFAPGNQVQIDMQNIENNLECLRSMFSGLTTPANAITGQAWYDLNKSVLKQHNGTAWIGLMHGDAAQKLWVYRNAAMAGWVVDAAVSDRVLAVKGGTQAYNVNGGEMAGTWTISGLPGAHTHTISSDGNHRHSRGAITHSAALGYGWVLDEGGSVYYAYTDYQGSHSHGGATSSAGAITQNGTWRPAAAVGSLQYLDL</sequence>
<keyword evidence="2" id="KW-1185">Reference proteome</keyword>
<accession>F3YY21</accession>
<dbReference type="Proteomes" id="UP000007844">
    <property type="component" value="Chromosome"/>
</dbReference>
<dbReference type="EMBL" id="CP003221">
    <property type="protein sequence ID" value="EGJ51797.1"/>
    <property type="molecule type" value="Genomic_DNA"/>
</dbReference>
<name>F3YY21_DESAF</name>
<evidence type="ECO:0000313" key="2">
    <source>
        <dbReference type="Proteomes" id="UP000007844"/>
    </source>
</evidence>
<dbReference type="HOGENOM" id="CLU_1259727_0_0_7"/>
<evidence type="ECO:0000313" key="1">
    <source>
        <dbReference type="EMBL" id="EGJ51797.1"/>
    </source>
</evidence>
<reference evidence="1 2" key="1">
    <citation type="journal article" date="2011" name="J. Bacteriol.">
        <title>Genome sequence of the mercury-methylating and pleomorphic Desulfovibrio africanus Strain Walvis Bay.</title>
        <authorList>
            <person name="Brown S.D."/>
            <person name="Wall J.D."/>
            <person name="Kucken A.M."/>
            <person name="Gilmour C.C."/>
            <person name="Podar M."/>
            <person name="Brandt C.C."/>
            <person name="Teshima H."/>
            <person name="Detter J.C."/>
            <person name="Han C.S."/>
            <person name="Land M.L."/>
            <person name="Lucas S."/>
            <person name="Han J."/>
            <person name="Pennacchio L."/>
            <person name="Nolan M."/>
            <person name="Pitluck S."/>
            <person name="Woyke T."/>
            <person name="Goodwin L."/>
            <person name="Palumbo A.V."/>
            <person name="Elias D.A."/>
        </authorList>
    </citation>
    <scope>NUCLEOTIDE SEQUENCE [LARGE SCALE GENOMIC DNA]</scope>
    <source>
        <strain evidence="1 2">Walvis Bay</strain>
    </source>
</reference>
<dbReference type="KEGG" id="daf:Desaf_3513"/>